<dbReference type="AlphaFoldDB" id="A0A2S6A613"/>
<name>A0A2S6A613_9NOCA</name>
<gene>
    <name evidence="1" type="ORF">C5E45_34595</name>
</gene>
<evidence type="ECO:0000313" key="2">
    <source>
        <dbReference type="Proteomes" id="UP000239874"/>
    </source>
</evidence>
<protein>
    <submittedName>
        <fullName evidence="1">Uncharacterized protein</fullName>
    </submittedName>
</protein>
<dbReference type="OrthoDB" id="4378118at2"/>
<proteinExistence type="predicted"/>
<comment type="caution">
    <text evidence="1">The sequence shown here is derived from an EMBL/GenBank/DDBJ whole genome shotgun (WGS) entry which is preliminary data.</text>
</comment>
<reference evidence="1 2" key="1">
    <citation type="submission" date="2018-02" db="EMBL/GenBank/DDBJ databases">
        <title>8 Nocardia nova and 1 Nocardia cyriacigeorgica strain used for evolution to TMP-SMX.</title>
        <authorList>
            <person name="Mehta H."/>
            <person name="Weng J."/>
            <person name="Shamoo Y."/>
        </authorList>
    </citation>
    <scope>NUCLEOTIDE SEQUENCE [LARGE SCALE GENOMIC DNA]</scope>
    <source>
        <strain evidence="1 2">MDA3139</strain>
    </source>
</reference>
<sequence length="102" mass="10682">MAYKTGARLYSQVDTTEVVLVRPPADSAIIACGGHPMTDTKVPSDELRAAVEEPGSGLLIGKRYTVEDSPAELLVTKPGSYGITIDGRAVAVKEAKPLPASD</sequence>
<accession>A0A2S6A613</accession>
<organism evidence="1 2">
    <name type="scientific">Nocardia nova</name>
    <dbReference type="NCBI Taxonomy" id="37330"/>
    <lineage>
        <taxon>Bacteria</taxon>
        <taxon>Bacillati</taxon>
        <taxon>Actinomycetota</taxon>
        <taxon>Actinomycetes</taxon>
        <taxon>Mycobacteriales</taxon>
        <taxon>Nocardiaceae</taxon>
        <taxon>Nocardia</taxon>
    </lineage>
</organism>
<dbReference type="Proteomes" id="UP000239874">
    <property type="component" value="Unassembled WGS sequence"/>
</dbReference>
<evidence type="ECO:0000313" key="1">
    <source>
        <dbReference type="EMBL" id="PPJ28003.1"/>
    </source>
</evidence>
<dbReference type="EMBL" id="PSZC01000056">
    <property type="protein sequence ID" value="PPJ28003.1"/>
    <property type="molecule type" value="Genomic_DNA"/>
</dbReference>